<dbReference type="Proteomes" id="UP000327013">
    <property type="component" value="Unassembled WGS sequence"/>
</dbReference>
<dbReference type="InterPro" id="IPR017853">
    <property type="entry name" value="GH"/>
</dbReference>
<name>A0A5N6L1X7_9ROSI</name>
<organism evidence="1 2">
    <name type="scientific">Carpinus fangiana</name>
    <dbReference type="NCBI Taxonomy" id="176857"/>
    <lineage>
        <taxon>Eukaryota</taxon>
        <taxon>Viridiplantae</taxon>
        <taxon>Streptophyta</taxon>
        <taxon>Embryophyta</taxon>
        <taxon>Tracheophyta</taxon>
        <taxon>Spermatophyta</taxon>
        <taxon>Magnoliopsida</taxon>
        <taxon>eudicotyledons</taxon>
        <taxon>Gunneridae</taxon>
        <taxon>Pentapetalae</taxon>
        <taxon>rosids</taxon>
        <taxon>fabids</taxon>
        <taxon>Fagales</taxon>
        <taxon>Betulaceae</taxon>
        <taxon>Carpinus</taxon>
    </lineage>
</organism>
<protein>
    <recommendedName>
        <fullName evidence="3">Glycoside hydrolase family 39 protein</fullName>
    </recommendedName>
</protein>
<gene>
    <name evidence="1" type="ORF">FH972_025545</name>
</gene>
<dbReference type="OrthoDB" id="3445803at2759"/>
<dbReference type="Gene3D" id="3.20.20.80">
    <property type="entry name" value="Glycosidases"/>
    <property type="match status" value="1"/>
</dbReference>
<sequence length="493" mass="54863">MAIMHHECSQAKILALCIKALHLQTKKAHFCSIVQTMRLEMLLITFLSVSSAPLVLSAALGPRQSSDNTATVDLAVNRGTPEHLASGIIYGIPDTPNQIPDSFYTDVGFNYARAGGAQLPAPSRGWIWGLNEYQGRFESTFSNYETTRKYGGTFILLPHDLWGTDSTNSSTVWPGDNGDFSDYDAFLDKVIDDIKINNMIEGLVWDIWNEPDLSVFWQRDSSQWISLYVRTHERLSAQPTQTNSWWTDWLSAVQMNNVIPDQYSWHIEGNINDPIDDLGTNNSTLTEMLCNYGLPARQANINEYATFAEQVASGAAWWISRLERYDTIGLRGNWLSSSALHDFMASLLGKPNADNSDYDPRGTGYYPNGEYQVYKYYNQDMTGSRAATTGSGDRLMDVFATIGTDKIRVLAGTRLQQGTWFITVKGLTTVGLPESGSVVIHTLGFVDAGHYGEVSGSSDRGDILHTYSGDTLTFPVYQTAEDQFTAWAFEISL</sequence>
<dbReference type="AlphaFoldDB" id="A0A5N6L1X7"/>
<dbReference type="EMBL" id="VIBQ01000059">
    <property type="protein sequence ID" value="KAB8542082.1"/>
    <property type="molecule type" value="Genomic_DNA"/>
</dbReference>
<reference evidence="1 2" key="1">
    <citation type="submission" date="2019-06" db="EMBL/GenBank/DDBJ databases">
        <title>A chromosomal-level reference genome of Carpinus fangiana (Coryloideae, Betulaceae).</title>
        <authorList>
            <person name="Yang X."/>
            <person name="Wang Z."/>
            <person name="Zhang L."/>
            <person name="Hao G."/>
            <person name="Liu J."/>
            <person name="Yang Y."/>
        </authorList>
    </citation>
    <scope>NUCLEOTIDE SEQUENCE [LARGE SCALE GENOMIC DNA]</scope>
    <source>
        <strain evidence="1">Cfa_2016G</strain>
        <tissue evidence="1">Leaf</tissue>
    </source>
</reference>
<evidence type="ECO:0008006" key="3">
    <source>
        <dbReference type="Google" id="ProtNLM"/>
    </source>
</evidence>
<evidence type="ECO:0000313" key="1">
    <source>
        <dbReference type="EMBL" id="KAB8542082.1"/>
    </source>
</evidence>
<dbReference type="SUPFAM" id="SSF51445">
    <property type="entry name" value="(Trans)glycosidases"/>
    <property type="match status" value="1"/>
</dbReference>
<comment type="caution">
    <text evidence="1">The sequence shown here is derived from an EMBL/GenBank/DDBJ whole genome shotgun (WGS) entry which is preliminary data.</text>
</comment>
<accession>A0A5N6L1X7</accession>
<keyword evidence="2" id="KW-1185">Reference proteome</keyword>
<proteinExistence type="predicted"/>
<evidence type="ECO:0000313" key="2">
    <source>
        <dbReference type="Proteomes" id="UP000327013"/>
    </source>
</evidence>